<proteinExistence type="predicted"/>
<dbReference type="RefSeq" id="WP_086090072.1">
    <property type="nucleotide sequence ID" value="NZ_CP021112.1"/>
</dbReference>
<dbReference type="OrthoDB" id="1523598at2"/>
<name>A0A1W6ZX15_9HYPH</name>
<evidence type="ECO:0000259" key="1">
    <source>
        <dbReference type="Pfam" id="PF11860"/>
    </source>
</evidence>
<dbReference type="AlphaFoldDB" id="A0A1W6ZX15"/>
<dbReference type="Pfam" id="PF11860">
    <property type="entry name" value="Muramidase"/>
    <property type="match status" value="1"/>
</dbReference>
<evidence type="ECO:0000313" key="3">
    <source>
        <dbReference type="Proteomes" id="UP000194137"/>
    </source>
</evidence>
<dbReference type="KEGG" id="psin:CAK95_23165"/>
<dbReference type="EMBL" id="CP021112">
    <property type="protein sequence ID" value="ARQ01681.1"/>
    <property type="molecule type" value="Genomic_DNA"/>
</dbReference>
<evidence type="ECO:0000313" key="2">
    <source>
        <dbReference type="EMBL" id="ARQ01681.1"/>
    </source>
</evidence>
<sequence length="250" mass="26689">MLAFTGAARPRSAGALRAAAEQLGCDIAAIEAVIDVEAAGFGFDHAGRPKMLFEPHIFWQNLSGAERDAAAQEDLAYPAWKPDYPPDSYPRLYKALQINEDAALNSCSWGLPQILGENHMPAGYTTPQTMVAAFCDGEDEQIAAMARFICAKGLNVYLQTQNWAAFARGYNGPAYARNAYDQKLAAAYARHAGNADSDVTPAAPGPVASSPTAPTGNAPSALQSLIAAVLAIVIRTLGQAFMRWLRSSKR</sequence>
<dbReference type="STRING" id="1235591.CAK95_23165"/>
<keyword evidence="3" id="KW-1185">Reference proteome</keyword>
<gene>
    <name evidence="2" type="ORF">CAK95_23165</name>
</gene>
<reference evidence="2 3" key="1">
    <citation type="submission" date="2017-05" db="EMBL/GenBank/DDBJ databases">
        <title>Full genome sequence of Pseudorhodoplanes sinuspersici.</title>
        <authorList>
            <person name="Dastgheib S.M.M."/>
            <person name="Shavandi M."/>
            <person name="Tirandaz H."/>
        </authorList>
    </citation>
    <scope>NUCLEOTIDE SEQUENCE [LARGE SCALE GENOMIC DNA]</scope>
    <source>
        <strain evidence="2 3">RIPI110</strain>
    </source>
</reference>
<protein>
    <recommendedName>
        <fullName evidence="1">N-acetylmuramidase domain-containing protein</fullName>
    </recommendedName>
</protein>
<organism evidence="2 3">
    <name type="scientific">Pseudorhodoplanes sinuspersici</name>
    <dbReference type="NCBI Taxonomy" id="1235591"/>
    <lineage>
        <taxon>Bacteria</taxon>
        <taxon>Pseudomonadati</taxon>
        <taxon>Pseudomonadota</taxon>
        <taxon>Alphaproteobacteria</taxon>
        <taxon>Hyphomicrobiales</taxon>
        <taxon>Pseudorhodoplanes</taxon>
    </lineage>
</organism>
<dbReference type="InterPro" id="IPR024408">
    <property type="entry name" value="Muramidase"/>
</dbReference>
<accession>A0A1W6ZX15</accession>
<feature type="domain" description="N-acetylmuramidase" evidence="1">
    <location>
        <begin position="27"/>
        <end position="191"/>
    </location>
</feature>
<dbReference type="Proteomes" id="UP000194137">
    <property type="component" value="Chromosome"/>
</dbReference>